<reference evidence="1" key="3">
    <citation type="submission" date="2018-07" db="EMBL/GenBank/DDBJ databases">
        <title>WGS assembly of Glycine max.</title>
        <authorList>
            <person name="Schmutz J."/>
            <person name="Cannon S."/>
            <person name="Schlueter J."/>
            <person name="Ma J."/>
            <person name="Mitros T."/>
            <person name="Nelson W."/>
            <person name="Hyten D."/>
            <person name="Song Q."/>
            <person name="Thelen J."/>
            <person name="Cheng J."/>
            <person name="Xu D."/>
            <person name="Hellsten U."/>
            <person name="May G."/>
            <person name="Yu Y."/>
            <person name="Sakurai T."/>
            <person name="Umezawa T."/>
            <person name="Bhattacharyya M."/>
            <person name="Sandhu D."/>
            <person name="Valliyodan B."/>
            <person name="Lindquist E."/>
            <person name="Peto M."/>
            <person name="Grant D."/>
            <person name="Shu S."/>
            <person name="Goodstein D."/>
            <person name="Barry K."/>
            <person name="Futrell-Griggs M."/>
            <person name="Abernathy B."/>
            <person name="Du J."/>
            <person name="Tian Z."/>
            <person name="Zhu L."/>
            <person name="Gill N."/>
            <person name="Joshi T."/>
            <person name="Libault M."/>
            <person name="Sethuraman A."/>
            <person name="Zhang X."/>
            <person name="Shinozaki K."/>
            <person name="Nguyen H."/>
            <person name="Wing R."/>
            <person name="Cregan P."/>
            <person name="Specht J."/>
            <person name="Grimwood J."/>
            <person name="Rokhsar D."/>
            <person name="Stacey G."/>
            <person name="Shoemaker R."/>
            <person name="Jackson S."/>
        </authorList>
    </citation>
    <scope>NUCLEOTIDE SEQUENCE</scope>
    <source>
        <tissue evidence="1">Callus</tissue>
    </source>
</reference>
<name>A0A0R0FAE2_SOYBN</name>
<dbReference type="AlphaFoldDB" id="A0A0R0FAE2"/>
<dbReference type="InParanoid" id="A0A0R0FAE2"/>
<evidence type="ECO:0000313" key="1">
    <source>
        <dbReference type="EMBL" id="KRG98787.1"/>
    </source>
</evidence>
<reference evidence="1 2" key="1">
    <citation type="journal article" date="2010" name="Nature">
        <title>Genome sequence of the palaeopolyploid soybean.</title>
        <authorList>
            <person name="Schmutz J."/>
            <person name="Cannon S.B."/>
            <person name="Schlueter J."/>
            <person name="Ma J."/>
            <person name="Mitros T."/>
            <person name="Nelson W."/>
            <person name="Hyten D.L."/>
            <person name="Song Q."/>
            <person name="Thelen J.J."/>
            <person name="Cheng J."/>
            <person name="Xu D."/>
            <person name="Hellsten U."/>
            <person name="May G.D."/>
            <person name="Yu Y."/>
            <person name="Sakurai T."/>
            <person name="Umezawa T."/>
            <person name="Bhattacharyya M.K."/>
            <person name="Sandhu D."/>
            <person name="Valliyodan B."/>
            <person name="Lindquist E."/>
            <person name="Peto M."/>
            <person name="Grant D."/>
            <person name="Shu S."/>
            <person name="Goodstein D."/>
            <person name="Barry K."/>
            <person name="Futrell-Griggs M."/>
            <person name="Abernathy B."/>
            <person name="Du J."/>
            <person name="Tian Z."/>
            <person name="Zhu L."/>
            <person name="Gill N."/>
            <person name="Joshi T."/>
            <person name="Libault M."/>
            <person name="Sethuraman A."/>
            <person name="Zhang X.-C."/>
            <person name="Shinozaki K."/>
            <person name="Nguyen H.T."/>
            <person name="Wing R.A."/>
            <person name="Cregan P."/>
            <person name="Specht J."/>
            <person name="Grimwood J."/>
            <person name="Rokhsar D."/>
            <person name="Stacey G."/>
            <person name="Shoemaker R.C."/>
            <person name="Jackson S.A."/>
        </authorList>
    </citation>
    <scope>NUCLEOTIDE SEQUENCE</scope>
    <source>
        <strain evidence="2">cv. Williams 82</strain>
        <tissue evidence="1">Callus</tissue>
    </source>
</reference>
<dbReference type="PaxDb" id="3847-GLYMA18G11372.1"/>
<sequence length="348" mass="38050">MLLYLHCFSINLQVYDTIGNNKVEDDSFFKDDDWSIEEKNNTLSFPSYYIDENAVICLDGDGCKVRNGLATIEGDSDLDTSIACDSWFCFRCVVDEVSKGTSNSVERTTMECNADNHNSNSECHAEDSFSGKVSVSVADTGETAVVVSMVDQTIWVPATSEKSLLPFEVGGYPMTESCILMSDTNGQQSGEVKTGTNTLQIMEEEELELSLSNNISCSVTSKSLVHNDLKKSVRGARDDPSGFDGTKLFDESLTKTSPSRIESEMGLQLGLSVGSFLSVDSADKNETKDQATNVLCLSSEECFLKAFIPVFKPYNVDDKIISGDEIEANACKDNARVAGGKRKHADYK</sequence>
<protein>
    <submittedName>
        <fullName evidence="1 2">Uncharacterized protein</fullName>
    </submittedName>
</protein>
<reference evidence="2" key="2">
    <citation type="submission" date="2018-02" db="UniProtKB">
        <authorList>
            <consortium name="EnsemblPlants"/>
        </authorList>
    </citation>
    <scope>IDENTIFICATION</scope>
    <source>
        <strain evidence="2">Williams 82</strain>
    </source>
</reference>
<dbReference type="EnsemblPlants" id="KRG98787">
    <property type="protein sequence ID" value="KRG98787"/>
    <property type="gene ID" value="GLYMA_18G098000"/>
</dbReference>
<gene>
    <name evidence="1" type="ORF">GLYMA_18G098000</name>
</gene>
<keyword evidence="3" id="KW-1185">Reference proteome</keyword>
<dbReference type="Proteomes" id="UP000008827">
    <property type="component" value="Chromosome 18"/>
</dbReference>
<accession>A0A0R0FAE2</accession>
<evidence type="ECO:0000313" key="2">
    <source>
        <dbReference type="EnsemblPlants" id="KRG98787"/>
    </source>
</evidence>
<dbReference type="Gramene" id="KRG98787">
    <property type="protein sequence ID" value="KRG98787"/>
    <property type="gene ID" value="GLYMA_18G098000"/>
</dbReference>
<dbReference type="STRING" id="3847.A0A0R0FAE2"/>
<dbReference type="EMBL" id="CM000851">
    <property type="protein sequence ID" value="KRG98787.1"/>
    <property type="molecule type" value="Genomic_DNA"/>
</dbReference>
<proteinExistence type="predicted"/>
<evidence type="ECO:0000313" key="3">
    <source>
        <dbReference type="Proteomes" id="UP000008827"/>
    </source>
</evidence>
<organism evidence="1">
    <name type="scientific">Glycine max</name>
    <name type="common">Soybean</name>
    <name type="synonym">Glycine hispida</name>
    <dbReference type="NCBI Taxonomy" id="3847"/>
    <lineage>
        <taxon>Eukaryota</taxon>
        <taxon>Viridiplantae</taxon>
        <taxon>Streptophyta</taxon>
        <taxon>Embryophyta</taxon>
        <taxon>Tracheophyta</taxon>
        <taxon>Spermatophyta</taxon>
        <taxon>Magnoliopsida</taxon>
        <taxon>eudicotyledons</taxon>
        <taxon>Gunneridae</taxon>
        <taxon>Pentapetalae</taxon>
        <taxon>rosids</taxon>
        <taxon>fabids</taxon>
        <taxon>Fabales</taxon>
        <taxon>Fabaceae</taxon>
        <taxon>Papilionoideae</taxon>
        <taxon>50 kb inversion clade</taxon>
        <taxon>NPAAA clade</taxon>
        <taxon>indigoferoid/millettioid clade</taxon>
        <taxon>Phaseoleae</taxon>
        <taxon>Glycine</taxon>
        <taxon>Glycine subgen. Soja</taxon>
    </lineage>
</organism>